<dbReference type="GO" id="GO:0000974">
    <property type="term" value="C:Prp19 complex"/>
    <property type="evidence" value="ECO:0007669"/>
    <property type="project" value="EnsemblFungi"/>
</dbReference>
<accession>A0A0C7N8C5</accession>
<name>A0A0C7N8C5_9SACH</name>
<dbReference type="STRING" id="1245769.A0A0C7N8C5"/>
<protein>
    <recommendedName>
        <fullName evidence="1">Pre-mRNA-splicing factor SLT11</fullName>
    </recommendedName>
</protein>
<evidence type="ECO:0000259" key="5">
    <source>
        <dbReference type="Pfam" id="PF21369"/>
    </source>
</evidence>
<dbReference type="GO" id="GO:0000398">
    <property type="term" value="P:mRNA splicing, via spliceosome"/>
    <property type="evidence" value="ECO:0007669"/>
    <property type="project" value="EnsemblFungi"/>
</dbReference>
<comment type="function">
    <text evidence="3">Involved in pre-mRNA splicing. Facilitates the cooperative formation of U2/U6 helix II in association with stem II in the spliceosome. Binds to RNA.</text>
</comment>
<sequence>MDFSICQDCLGDETRLTRAHNGAECKICTLPFTVYQFKANSKITRTLICHNCSKQRNICQCCMLDLQWHIPIELRDRILSSVQGSQVATPEAQNEMMKRFIALKNGDKYKVGGAAVTSDAAANADAIEKIRKAVDHAQESAGRPKSTKTSRLDSVSDRDLDISHLIKKLPLKGSLEPATSFFIYNLDPSIPEWAIVDVISELVGTTFWQDPNSTSIAINHMARCGGLRFKSMELAEKFRLALQSFQTPAPKMTKGKLQVQNSKLHVVAWPQFHRAALGTDNAECLKLAQYLDKHVQKDLSSSEVSKSIPKAPKVSKSSKTSVSKKAKKSRRIVDIEL</sequence>
<feature type="region of interest" description="Disordered" evidence="4">
    <location>
        <begin position="299"/>
        <end position="337"/>
    </location>
</feature>
<dbReference type="HOGENOM" id="CLU_027112_1_1_1"/>
<evidence type="ECO:0000256" key="1">
    <source>
        <dbReference type="ARBA" id="ARBA00019060"/>
    </source>
</evidence>
<dbReference type="GeneID" id="34686294"/>
<dbReference type="Proteomes" id="UP000054304">
    <property type="component" value="Unassembled WGS sequence"/>
</dbReference>
<evidence type="ECO:0000256" key="3">
    <source>
        <dbReference type="ARBA" id="ARBA00025609"/>
    </source>
</evidence>
<dbReference type="InterPro" id="IPR048995">
    <property type="entry name" value="STL11/RBM22-like_N"/>
</dbReference>
<feature type="compositionally biased region" description="Low complexity" evidence="4">
    <location>
        <begin position="304"/>
        <end position="321"/>
    </location>
</feature>
<evidence type="ECO:0000313" key="7">
    <source>
        <dbReference type="Proteomes" id="UP000054304"/>
    </source>
</evidence>
<dbReference type="AlphaFoldDB" id="A0A0C7N8C5"/>
<feature type="domain" description="STL11/RBM22-like N-terminal" evidence="5">
    <location>
        <begin position="4"/>
        <end position="117"/>
    </location>
</feature>
<keyword evidence="7" id="KW-1185">Reference proteome</keyword>
<feature type="region of interest" description="Disordered" evidence="4">
    <location>
        <begin position="135"/>
        <end position="154"/>
    </location>
</feature>
<gene>
    <name evidence="6" type="ORF">LALA0_S06e04456g</name>
</gene>
<evidence type="ECO:0000256" key="4">
    <source>
        <dbReference type="SAM" id="MobiDB-lite"/>
    </source>
</evidence>
<dbReference type="PANTHER" id="PTHR14089:SF6">
    <property type="entry name" value="PRE-MRNA-SPLICING FACTOR RBM22"/>
    <property type="match status" value="1"/>
</dbReference>
<dbReference type="GO" id="GO:0071007">
    <property type="term" value="C:U2-type catalytic step 2 spliceosome"/>
    <property type="evidence" value="ECO:0007669"/>
    <property type="project" value="TreeGrafter"/>
</dbReference>
<dbReference type="OrthoDB" id="10259600at2759"/>
<dbReference type="PANTHER" id="PTHR14089">
    <property type="entry name" value="PRE-MRNA-SPLICING FACTOR RBM22"/>
    <property type="match status" value="1"/>
</dbReference>
<dbReference type="GO" id="GO:0071006">
    <property type="term" value="C:U2-type catalytic step 1 spliceosome"/>
    <property type="evidence" value="ECO:0007669"/>
    <property type="project" value="TreeGrafter"/>
</dbReference>
<reference evidence="6 7" key="1">
    <citation type="submission" date="2014-12" db="EMBL/GenBank/DDBJ databases">
        <authorList>
            <person name="Neuveglise Cecile"/>
        </authorList>
    </citation>
    <scope>NUCLEOTIDE SEQUENCE [LARGE SCALE GENOMIC DNA]</scope>
    <source>
        <strain evidence="6 7">CBS 12615</strain>
    </source>
</reference>
<dbReference type="InterPro" id="IPR039171">
    <property type="entry name" value="Cwc2/Slt11"/>
</dbReference>
<dbReference type="GO" id="GO:0017070">
    <property type="term" value="F:U6 snRNA binding"/>
    <property type="evidence" value="ECO:0007669"/>
    <property type="project" value="EnsemblFungi"/>
</dbReference>
<evidence type="ECO:0000256" key="2">
    <source>
        <dbReference type="ARBA" id="ARBA00022884"/>
    </source>
</evidence>
<keyword evidence="2" id="KW-0694">RNA-binding</keyword>
<evidence type="ECO:0000313" key="6">
    <source>
        <dbReference type="EMBL" id="CEP62814.1"/>
    </source>
</evidence>
<organism evidence="6 7">
    <name type="scientific">Lachancea lanzarotensis</name>
    <dbReference type="NCBI Taxonomy" id="1245769"/>
    <lineage>
        <taxon>Eukaryota</taxon>
        <taxon>Fungi</taxon>
        <taxon>Dikarya</taxon>
        <taxon>Ascomycota</taxon>
        <taxon>Saccharomycotina</taxon>
        <taxon>Saccharomycetes</taxon>
        <taxon>Saccharomycetales</taxon>
        <taxon>Saccharomycetaceae</taxon>
        <taxon>Lachancea</taxon>
    </lineage>
</organism>
<dbReference type="Pfam" id="PF21369">
    <property type="entry name" value="STL11_N"/>
    <property type="match status" value="1"/>
</dbReference>
<dbReference type="GO" id="GO:0036002">
    <property type="term" value="F:pre-mRNA binding"/>
    <property type="evidence" value="ECO:0007669"/>
    <property type="project" value="TreeGrafter"/>
</dbReference>
<proteinExistence type="predicted"/>
<dbReference type="EMBL" id="LN736365">
    <property type="protein sequence ID" value="CEP62814.1"/>
    <property type="molecule type" value="Genomic_DNA"/>
</dbReference>
<dbReference type="RefSeq" id="XP_022629036.1">
    <property type="nucleotide sequence ID" value="XM_022771876.1"/>
</dbReference>